<keyword evidence="3" id="KW-1185">Reference proteome</keyword>
<evidence type="ECO:0000313" key="3">
    <source>
        <dbReference type="Proteomes" id="UP001187415"/>
    </source>
</evidence>
<feature type="region of interest" description="Disordered" evidence="1">
    <location>
        <begin position="62"/>
        <end position="90"/>
    </location>
</feature>
<protein>
    <submittedName>
        <fullName evidence="2">Uncharacterized protein</fullName>
    </submittedName>
</protein>
<comment type="caution">
    <text evidence="2">The sequence shown here is derived from an EMBL/GenBank/DDBJ whole genome shotgun (WGS) entry which is preliminary data.</text>
</comment>
<dbReference type="EMBL" id="JAUPFM010000001">
    <property type="protein sequence ID" value="KAK2863081.1"/>
    <property type="molecule type" value="Genomic_DNA"/>
</dbReference>
<name>A0AA88NT25_CHASR</name>
<accession>A0AA88NT25</accession>
<gene>
    <name evidence="2" type="ORF">Q5P01_002614</name>
</gene>
<sequence>MLLVSNRAAAQRKPPALSDREASQRVFTSARGKTGVSQRGRPQFPQDFRLGEKATECCIQRTARPAASDSSCSSSRASQRAVGLHAQGTG</sequence>
<dbReference type="AlphaFoldDB" id="A0AA88NT25"/>
<organism evidence="2 3">
    <name type="scientific">Channa striata</name>
    <name type="common">Snakehead murrel</name>
    <name type="synonym">Ophicephalus striatus</name>
    <dbReference type="NCBI Taxonomy" id="64152"/>
    <lineage>
        <taxon>Eukaryota</taxon>
        <taxon>Metazoa</taxon>
        <taxon>Chordata</taxon>
        <taxon>Craniata</taxon>
        <taxon>Vertebrata</taxon>
        <taxon>Euteleostomi</taxon>
        <taxon>Actinopterygii</taxon>
        <taxon>Neopterygii</taxon>
        <taxon>Teleostei</taxon>
        <taxon>Neoteleostei</taxon>
        <taxon>Acanthomorphata</taxon>
        <taxon>Anabantaria</taxon>
        <taxon>Anabantiformes</taxon>
        <taxon>Channoidei</taxon>
        <taxon>Channidae</taxon>
        <taxon>Channa</taxon>
    </lineage>
</organism>
<evidence type="ECO:0000313" key="2">
    <source>
        <dbReference type="EMBL" id="KAK2863081.1"/>
    </source>
</evidence>
<evidence type="ECO:0000256" key="1">
    <source>
        <dbReference type="SAM" id="MobiDB-lite"/>
    </source>
</evidence>
<reference evidence="2" key="1">
    <citation type="submission" date="2023-07" db="EMBL/GenBank/DDBJ databases">
        <title>Chromosome-level Genome Assembly of Striped Snakehead (Channa striata).</title>
        <authorList>
            <person name="Liu H."/>
        </authorList>
    </citation>
    <scope>NUCLEOTIDE SEQUENCE</scope>
    <source>
        <strain evidence="2">Gz</strain>
        <tissue evidence="2">Muscle</tissue>
    </source>
</reference>
<feature type="region of interest" description="Disordered" evidence="1">
    <location>
        <begin position="1"/>
        <end position="45"/>
    </location>
</feature>
<feature type="compositionally biased region" description="Low complexity" evidence="1">
    <location>
        <begin position="63"/>
        <end position="81"/>
    </location>
</feature>
<dbReference type="Proteomes" id="UP001187415">
    <property type="component" value="Unassembled WGS sequence"/>
</dbReference>
<proteinExistence type="predicted"/>